<feature type="transmembrane region" description="Helical" evidence="6">
    <location>
        <begin position="153"/>
        <end position="169"/>
    </location>
</feature>
<evidence type="ECO:0000256" key="2">
    <source>
        <dbReference type="ARBA" id="ARBA00022475"/>
    </source>
</evidence>
<evidence type="ECO:0000313" key="7">
    <source>
        <dbReference type="EMBL" id="AAR38354.1"/>
    </source>
</evidence>
<keyword evidence="3 6" id="KW-0812">Transmembrane</keyword>
<dbReference type="GO" id="GO:0005886">
    <property type="term" value="C:plasma membrane"/>
    <property type="evidence" value="ECO:0007669"/>
    <property type="project" value="UniProtKB-SubCell"/>
</dbReference>
<feature type="transmembrane region" description="Helical" evidence="6">
    <location>
        <begin position="175"/>
        <end position="196"/>
    </location>
</feature>
<evidence type="ECO:0000256" key="6">
    <source>
        <dbReference type="SAM" id="Phobius"/>
    </source>
</evidence>
<evidence type="ECO:0000256" key="3">
    <source>
        <dbReference type="ARBA" id="ARBA00022692"/>
    </source>
</evidence>
<evidence type="ECO:0000256" key="5">
    <source>
        <dbReference type="ARBA" id="ARBA00023136"/>
    </source>
</evidence>
<name>Q6SF68_9BACT</name>
<proteinExistence type="predicted"/>
<dbReference type="AlphaFoldDB" id="Q6SF68"/>
<keyword evidence="2" id="KW-1003">Cell membrane</keyword>
<evidence type="ECO:0000256" key="1">
    <source>
        <dbReference type="ARBA" id="ARBA00004651"/>
    </source>
</evidence>
<protein>
    <submittedName>
        <fullName evidence="7">Transporter, LysE family</fullName>
    </submittedName>
</protein>
<dbReference type="PANTHER" id="PTHR30086">
    <property type="entry name" value="ARGININE EXPORTER PROTEIN ARGO"/>
    <property type="match status" value="1"/>
</dbReference>
<accession>Q6SF68</accession>
<feature type="transmembrane region" description="Helical" evidence="6">
    <location>
        <begin position="6"/>
        <end position="28"/>
    </location>
</feature>
<keyword evidence="4 6" id="KW-1133">Transmembrane helix</keyword>
<dbReference type="PANTHER" id="PTHR30086:SF20">
    <property type="entry name" value="ARGININE EXPORTER PROTEIN ARGO-RELATED"/>
    <property type="match status" value="1"/>
</dbReference>
<keyword evidence="5 6" id="KW-0472">Membrane</keyword>
<reference evidence="7" key="1">
    <citation type="submission" date="2003-11" db="EMBL/GenBank/DDBJ databases">
        <authorList>
            <person name="Heidelberg J.F."/>
            <person name="Eisen J.A."/>
            <person name="Nelson W.C."/>
            <person name="DeLong E.F."/>
        </authorList>
    </citation>
    <scope>NUCLEOTIDE SEQUENCE</scope>
</reference>
<organism evidence="7">
    <name type="scientific">uncultured marine bacterium 582</name>
    <dbReference type="NCBI Taxonomy" id="257402"/>
    <lineage>
        <taxon>Bacteria</taxon>
        <taxon>environmental samples</taxon>
    </lineage>
</organism>
<evidence type="ECO:0000256" key="4">
    <source>
        <dbReference type="ARBA" id="ARBA00022989"/>
    </source>
</evidence>
<dbReference type="InterPro" id="IPR001123">
    <property type="entry name" value="LeuE-type"/>
</dbReference>
<dbReference type="Pfam" id="PF01810">
    <property type="entry name" value="LysE"/>
    <property type="match status" value="1"/>
</dbReference>
<feature type="transmembrane region" description="Helical" evidence="6">
    <location>
        <begin position="40"/>
        <end position="61"/>
    </location>
</feature>
<gene>
    <name evidence="7" type="ORF">MBMO_EBAC080-L028H02.16</name>
</gene>
<sequence length="232" mass="25214">MQIDHILAFNAALLIALMSPGPAFLLVLRTGVSCGKSAGLAQGAGQGVAAAFWTLAALAGLEGVFHLFPWAYSAVKIVGALYLMYLAWRLWKQAADPVLPFSDPHHDTAHQGTVRQISHTEGAIGGSKRIWSLTVLRSHFVHGVLINLTNPKSVMFAAVVLIVVFPPNLGLAEKAFIVGNHLALEWVFYFCLTWLVSRPAVTRRYFKAKQLFDRCAAGVMAALGLRLLLSPR</sequence>
<feature type="transmembrane region" description="Helical" evidence="6">
    <location>
        <begin position="67"/>
        <end position="88"/>
    </location>
</feature>
<comment type="subcellular location">
    <subcellularLocation>
        <location evidence="1">Cell membrane</location>
        <topology evidence="1">Multi-pass membrane protein</topology>
    </subcellularLocation>
</comment>
<dbReference type="EMBL" id="AY458649">
    <property type="protein sequence ID" value="AAR38354.1"/>
    <property type="molecule type" value="Genomic_DNA"/>
</dbReference>
<dbReference type="GO" id="GO:0015171">
    <property type="term" value="F:amino acid transmembrane transporter activity"/>
    <property type="evidence" value="ECO:0007669"/>
    <property type="project" value="TreeGrafter"/>
</dbReference>
<reference evidence="7" key="2">
    <citation type="submission" date="2003-12" db="EMBL/GenBank/DDBJ databases">
        <title>Monterey Bay Coastal Ocean Microbial Observatory environmental clone sequencing.</title>
        <authorList>
            <person name="DeLong E.F."/>
        </authorList>
    </citation>
    <scope>NUCLEOTIDE SEQUENCE</scope>
</reference>